<evidence type="ECO:0000313" key="3">
    <source>
        <dbReference type="Proteomes" id="UP001551011"/>
    </source>
</evidence>
<feature type="region of interest" description="Disordered" evidence="1">
    <location>
        <begin position="1194"/>
        <end position="1235"/>
    </location>
</feature>
<dbReference type="InterPro" id="IPR047738">
    <property type="entry name" value="SAV_2336-like_N"/>
</dbReference>
<organism evidence="2 3">
    <name type="scientific">Streptomyces flaveolus</name>
    <dbReference type="NCBI Taxonomy" id="67297"/>
    <lineage>
        <taxon>Bacteria</taxon>
        <taxon>Bacillati</taxon>
        <taxon>Actinomycetota</taxon>
        <taxon>Actinomycetes</taxon>
        <taxon>Kitasatosporales</taxon>
        <taxon>Streptomycetaceae</taxon>
        <taxon>Streptomyces</taxon>
    </lineage>
</organism>
<protein>
    <submittedName>
        <fullName evidence="2">SAV_2336 N-terminal domain-related protein</fullName>
    </submittedName>
</protein>
<dbReference type="SUPFAM" id="SSF48452">
    <property type="entry name" value="TPR-like"/>
    <property type="match status" value="1"/>
</dbReference>
<reference evidence="2 3" key="1">
    <citation type="submission" date="2024-06" db="EMBL/GenBank/DDBJ databases">
        <title>The Natural Products Discovery Center: Release of the First 8490 Sequenced Strains for Exploring Actinobacteria Biosynthetic Diversity.</title>
        <authorList>
            <person name="Kalkreuter E."/>
            <person name="Kautsar S.A."/>
            <person name="Yang D."/>
            <person name="Bader C.D."/>
            <person name="Teijaro C.N."/>
            <person name="Fluegel L."/>
            <person name="Davis C.M."/>
            <person name="Simpson J.R."/>
            <person name="Lauterbach L."/>
            <person name="Steele A.D."/>
            <person name="Gui C."/>
            <person name="Meng S."/>
            <person name="Li G."/>
            <person name="Viehrig K."/>
            <person name="Ye F."/>
            <person name="Su P."/>
            <person name="Kiefer A.F."/>
            <person name="Nichols A."/>
            <person name="Cepeda A.J."/>
            <person name="Yan W."/>
            <person name="Fan B."/>
            <person name="Jiang Y."/>
            <person name="Adhikari A."/>
            <person name="Zheng C.-J."/>
            <person name="Schuster L."/>
            <person name="Cowan T.M."/>
            <person name="Smanski M.J."/>
            <person name="Chevrette M.G."/>
            <person name="De Carvalho L.P.S."/>
            <person name="Shen B."/>
        </authorList>
    </citation>
    <scope>NUCLEOTIDE SEQUENCE [LARGE SCALE GENOMIC DNA]</scope>
    <source>
        <strain evidence="2 3">NPDC020594</strain>
    </source>
</reference>
<dbReference type="RefSeq" id="WP_356191724.1">
    <property type="nucleotide sequence ID" value="NZ_JBEXDP010000006.1"/>
</dbReference>
<feature type="compositionally biased region" description="Gly residues" evidence="1">
    <location>
        <begin position="47"/>
        <end position="68"/>
    </location>
</feature>
<dbReference type="NCBIfam" id="NF041121">
    <property type="entry name" value="SAV_2336_NTERM"/>
    <property type="match status" value="1"/>
</dbReference>
<proteinExistence type="predicted"/>
<dbReference type="Proteomes" id="UP001551011">
    <property type="component" value="Unassembled WGS sequence"/>
</dbReference>
<gene>
    <name evidence="2" type="ORF">AB0H04_18645</name>
</gene>
<name>A0ABV3AA88_9ACTN</name>
<evidence type="ECO:0000313" key="2">
    <source>
        <dbReference type="EMBL" id="MEU5708866.1"/>
    </source>
</evidence>
<feature type="compositionally biased region" description="Gly residues" evidence="1">
    <location>
        <begin position="737"/>
        <end position="760"/>
    </location>
</feature>
<comment type="caution">
    <text evidence="2">The sequence shown here is derived from an EMBL/GenBank/DDBJ whole genome shotgun (WGS) entry which is preliminary data.</text>
</comment>
<dbReference type="InterPro" id="IPR011990">
    <property type="entry name" value="TPR-like_helical_dom_sf"/>
</dbReference>
<sequence length="1235" mass="128372">MPGMRLDELIGKLRQGGLQPTAEDVADALWLAGRLGTAASGDPDGTSGPGPGGPPGSSGSSGAGGASGPGAADVPPDGHRADGPGSPQALRADAPAPAVPLHTPSPAPYVRTDGDPAAFPVRAPAAGALPGLLGLQKALRALGRYRTPSARGRDERIDEAATADRAAASGILLPVTRPGRHRRCDVQLLMDTGPAMAVWGEMVEELRQACQQSGAFASVRVHHLYADGSGTPLVGTTVGPGRRTRLRPADELHDPSGRRLTFVISDCVGPLWQNGTAQRLLHGWPRTAPLAVVQPLPPRLWGRTALPAEPGLLVRTGESGGRLDFLPEDEPWEEAEEPPPGARPVPVLQPTPEAFAAFARLLAGTGPTREHAWAGFAHPATAPGAVAAAPPARSDEELLRAFRAGASPGALRLAVYLAAAPLTLPVMRLVQRAMLPDTGPMELAEVLLGGLLRQLPGTEEQPCFAYSPRMQDLLLSSLDQDTAGLVLKHCSAYVERHFGKGTRNFAALAAARLADHDPDAGTARPAEDGGARDGGSVEAELFARIPARVLRFYLPDLVTPDPLAEAERLLDRWRQLADPEMLRRAREQARVAAAGTGADGPGPVARARLVLGRVLRAEAGTAGARAAGRRAGLLREAAAELAGAYGTAPADSRERAEAALELASCRRELWRLTAERDHLTEALGTLDGEVPPWPRITAVARRWRPGLGDLGGAALGESGSGGPAERTADEDPFSRDGAGGVVPGRGAAGFGGPGESGAAGGELADGPSGEGRSGDSGLRDGALGEDQGHDVGPGDARIGDSQLDADGSGDAGAGDSGSADSEVGLAGSGDDRDTGVARGRTGDDGGSGYGIDGTDTAVPAVGEPPPEGVPEFPASRDGVPWEVTAHRARLLLRGRVLLDLRHPGAAVPELREAGAVLARERVPDAVRGPALLDLARALRGAGAEDAETRRAFGEALAAAGDDPDLLLPCLAALAAFHDAAGETGEADAAYERAALLAPADGPLRVQLLTAWGESLLRRASAGDGAGVVDRAEYVLREALKSLPARSAHRGRLQGLVGSALAQRFRHVGFLPDLFESRHLLGQAVRAATDAAVRAEVWLQLGRVRLEGWYHAGAPVLMEALQAYENAEREAEAAHGGDPGSVTAARARHGCGAALALMGRPGAARGAFRAAVEQWQRLVGALREVDWADVELTRRAERQPPPADARSLPEPDWRETAPPWWPWSQDWTDARELDRS</sequence>
<dbReference type="EMBL" id="JBFAEG010000012">
    <property type="protein sequence ID" value="MEU5708866.1"/>
    <property type="molecule type" value="Genomic_DNA"/>
</dbReference>
<dbReference type="Gene3D" id="1.25.40.10">
    <property type="entry name" value="Tetratricopeptide repeat domain"/>
    <property type="match status" value="1"/>
</dbReference>
<feature type="region of interest" description="Disordered" evidence="1">
    <location>
        <begin position="36"/>
        <end position="113"/>
    </location>
</feature>
<feature type="compositionally biased region" description="Basic and acidic residues" evidence="1">
    <location>
        <begin position="829"/>
        <end position="843"/>
    </location>
</feature>
<feature type="compositionally biased region" description="Low complexity" evidence="1">
    <location>
        <begin position="852"/>
        <end position="861"/>
    </location>
</feature>
<feature type="compositionally biased region" description="Gly residues" evidence="1">
    <location>
        <begin position="710"/>
        <end position="722"/>
    </location>
</feature>
<feature type="region of interest" description="Disordered" evidence="1">
    <location>
        <begin position="710"/>
        <end position="865"/>
    </location>
</feature>
<accession>A0ABV3AA88</accession>
<keyword evidence="3" id="KW-1185">Reference proteome</keyword>
<evidence type="ECO:0000256" key="1">
    <source>
        <dbReference type="SAM" id="MobiDB-lite"/>
    </source>
</evidence>